<proteinExistence type="predicted"/>
<keyword evidence="3" id="KW-1185">Reference proteome</keyword>
<evidence type="ECO:0000313" key="3">
    <source>
        <dbReference type="Proteomes" id="UP001501475"/>
    </source>
</evidence>
<accession>A0ABP4WLL2</accession>
<gene>
    <name evidence="2" type="ORF">GCM10009810_16290</name>
</gene>
<keyword evidence="1" id="KW-1277">Toxin-antitoxin system</keyword>
<sequence length="86" mass="10059">MTITIKNDEVERKVRELALRTGQTLTGAIASAVARELAATPRTHETRQERYDRLRRLSQETGRYIRERNLRFLTDDDLYDELGLPK</sequence>
<evidence type="ECO:0008006" key="4">
    <source>
        <dbReference type="Google" id="ProtNLM"/>
    </source>
</evidence>
<dbReference type="Pfam" id="PF07704">
    <property type="entry name" value="PSK_trans_fac"/>
    <property type="match status" value="1"/>
</dbReference>
<dbReference type="EMBL" id="BAAAPN010000043">
    <property type="protein sequence ID" value="GAA1757633.1"/>
    <property type="molecule type" value="Genomic_DNA"/>
</dbReference>
<dbReference type="InterPro" id="IPR011660">
    <property type="entry name" value="VapB-like"/>
</dbReference>
<evidence type="ECO:0000313" key="2">
    <source>
        <dbReference type="EMBL" id="GAA1757633.1"/>
    </source>
</evidence>
<comment type="caution">
    <text evidence="2">The sequence shown here is derived from an EMBL/GenBank/DDBJ whole genome shotgun (WGS) entry which is preliminary data.</text>
</comment>
<evidence type="ECO:0000256" key="1">
    <source>
        <dbReference type="ARBA" id="ARBA00022649"/>
    </source>
</evidence>
<protein>
    <recommendedName>
        <fullName evidence="4">Protein transcription factor</fullName>
    </recommendedName>
</protein>
<reference evidence="3" key="1">
    <citation type="journal article" date="2019" name="Int. J. Syst. Evol. Microbiol.">
        <title>The Global Catalogue of Microorganisms (GCM) 10K type strain sequencing project: providing services to taxonomists for standard genome sequencing and annotation.</title>
        <authorList>
            <consortium name="The Broad Institute Genomics Platform"/>
            <consortium name="The Broad Institute Genome Sequencing Center for Infectious Disease"/>
            <person name="Wu L."/>
            <person name="Ma J."/>
        </authorList>
    </citation>
    <scope>NUCLEOTIDE SEQUENCE [LARGE SCALE GENOMIC DNA]</scope>
    <source>
        <strain evidence="3">JCM 15591</strain>
    </source>
</reference>
<name>A0ABP4WLL2_9MICO</name>
<dbReference type="Proteomes" id="UP001501475">
    <property type="component" value="Unassembled WGS sequence"/>
</dbReference>
<organism evidence="2 3">
    <name type="scientific">Nostocoides vanveenii</name>
    <dbReference type="NCBI Taxonomy" id="330835"/>
    <lineage>
        <taxon>Bacteria</taxon>
        <taxon>Bacillati</taxon>
        <taxon>Actinomycetota</taxon>
        <taxon>Actinomycetes</taxon>
        <taxon>Micrococcales</taxon>
        <taxon>Intrasporangiaceae</taxon>
        <taxon>Nostocoides</taxon>
    </lineage>
</organism>
<dbReference type="RefSeq" id="WP_344064608.1">
    <property type="nucleotide sequence ID" value="NZ_BAAAPN010000043.1"/>
</dbReference>